<comment type="caution">
    <text evidence="9">The sequence shown here is derived from an EMBL/GenBank/DDBJ whole genome shotgun (WGS) entry which is preliminary data.</text>
</comment>
<accession>A0A6N9YTS3</accession>
<feature type="transmembrane region" description="Helical" evidence="8">
    <location>
        <begin position="50"/>
        <end position="70"/>
    </location>
</feature>
<evidence type="ECO:0000313" key="10">
    <source>
        <dbReference type="Proteomes" id="UP000469185"/>
    </source>
</evidence>
<keyword evidence="10" id="KW-1185">Reference proteome</keyword>
<dbReference type="InterPro" id="IPR003445">
    <property type="entry name" value="Cat_transpt"/>
</dbReference>
<keyword evidence="6" id="KW-0406">Ion transport</keyword>
<evidence type="ECO:0000256" key="6">
    <source>
        <dbReference type="ARBA" id="ARBA00023065"/>
    </source>
</evidence>
<protein>
    <submittedName>
        <fullName evidence="9">TrkH family potassium uptake protein</fullName>
    </submittedName>
</protein>
<dbReference type="Pfam" id="PF02386">
    <property type="entry name" value="TrkH"/>
    <property type="match status" value="1"/>
</dbReference>
<comment type="subcellular location">
    <subcellularLocation>
        <location evidence="1">Cell membrane</location>
        <topology evidence="1">Multi-pass membrane protein</topology>
    </subcellularLocation>
</comment>
<evidence type="ECO:0000256" key="2">
    <source>
        <dbReference type="ARBA" id="ARBA00022448"/>
    </source>
</evidence>
<feature type="transmembrane region" description="Helical" evidence="8">
    <location>
        <begin position="113"/>
        <end position="137"/>
    </location>
</feature>
<feature type="transmembrane region" description="Helical" evidence="8">
    <location>
        <begin position="164"/>
        <end position="189"/>
    </location>
</feature>
<keyword evidence="4 8" id="KW-0812">Transmembrane</keyword>
<dbReference type="GO" id="GO:0008324">
    <property type="term" value="F:monoatomic cation transmembrane transporter activity"/>
    <property type="evidence" value="ECO:0007669"/>
    <property type="project" value="InterPro"/>
</dbReference>
<dbReference type="PANTHER" id="PTHR32024:SF1">
    <property type="entry name" value="KTR SYSTEM POTASSIUM UPTAKE PROTEIN B"/>
    <property type="match status" value="1"/>
</dbReference>
<feature type="transmembrane region" description="Helical" evidence="8">
    <location>
        <begin position="230"/>
        <end position="252"/>
    </location>
</feature>
<feature type="transmembrane region" description="Helical" evidence="8">
    <location>
        <begin position="389"/>
        <end position="410"/>
    </location>
</feature>
<reference evidence="9 10" key="1">
    <citation type="submission" date="2020-02" db="EMBL/GenBank/DDBJ databases">
        <authorList>
            <person name="Li X.-J."/>
            <person name="Feng X.-M."/>
        </authorList>
    </citation>
    <scope>NUCLEOTIDE SEQUENCE [LARGE SCALE GENOMIC DNA]</scope>
    <source>
        <strain evidence="9 10">CGMCC 4.7225</strain>
    </source>
</reference>
<organism evidence="9 10">
    <name type="scientific">Phytoactinopolyspora alkaliphila</name>
    <dbReference type="NCBI Taxonomy" id="1783498"/>
    <lineage>
        <taxon>Bacteria</taxon>
        <taxon>Bacillati</taxon>
        <taxon>Actinomycetota</taxon>
        <taxon>Actinomycetes</taxon>
        <taxon>Jiangellales</taxon>
        <taxon>Jiangellaceae</taxon>
        <taxon>Phytoactinopolyspora</taxon>
    </lineage>
</organism>
<evidence type="ECO:0000313" key="9">
    <source>
        <dbReference type="EMBL" id="NED98382.1"/>
    </source>
</evidence>
<keyword evidence="2" id="KW-0813">Transport</keyword>
<evidence type="ECO:0000256" key="3">
    <source>
        <dbReference type="ARBA" id="ARBA00022475"/>
    </source>
</evidence>
<name>A0A6N9YTS3_9ACTN</name>
<dbReference type="GO" id="GO:0030001">
    <property type="term" value="P:metal ion transport"/>
    <property type="evidence" value="ECO:0007669"/>
    <property type="project" value="UniProtKB-ARBA"/>
</dbReference>
<feature type="transmembrane region" description="Helical" evidence="8">
    <location>
        <begin position="82"/>
        <end position="101"/>
    </location>
</feature>
<keyword evidence="3" id="KW-1003">Cell membrane</keyword>
<evidence type="ECO:0000256" key="5">
    <source>
        <dbReference type="ARBA" id="ARBA00022989"/>
    </source>
</evidence>
<dbReference type="AlphaFoldDB" id="A0A6N9YTS3"/>
<evidence type="ECO:0000256" key="1">
    <source>
        <dbReference type="ARBA" id="ARBA00004651"/>
    </source>
</evidence>
<keyword evidence="5 8" id="KW-1133">Transmembrane helix</keyword>
<proteinExistence type="predicted"/>
<evidence type="ECO:0000256" key="8">
    <source>
        <dbReference type="SAM" id="Phobius"/>
    </source>
</evidence>
<sequence length="485" mass="52091">MTSQRDTSTTSVASGPVRCNVARVQRRNGAAEDGWLARLIRRRPRFTHPAQFVVAGFALMVTVGTVILLLPISREGPGSATFLEALFTATSAVCIVGLIIVDTPGYWSTFGEVALMGMIQVGGFGIMTMSSLLVVLISRRMNLRSRLTAAAETKSLGLGDVRRVVIGVAKVSIAFELTVAVILTARLMIGYDEPLGRASYLGLFHAVSAFNNAGFSLYSDSLMRFVTDPWICLPIAAAAICGGIGFPVLLELRRQFWRPRAWSLHTKLTVAMSVLLLVLGSAFILASEWGNENTLGPLSLPGKLLAGFFHGTMPRSTGYNTLAVDQMNEATWLGNDVLMFIGAGSAGTGGGIKVTTFALLAFVIYSELRGEPHVNIFDRQVEPRVQRQALTVALLTVALVVIPTVIILFVSDLFSLDRVLFEVISAACTVGLSTGITPELPSGVQGMLVVLMFIGRLGPITLGTALALRHRTRLYQLPEGRPIIG</sequence>
<feature type="transmembrane region" description="Helical" evidence="8">
    <location>
        <begin position="264"/>
        <end position="286"/>
    </location>
</feature>
<dbReference type="PANTHER" id="PTHR32024">
    <property type="entry name" value="TRK SYSTEM POTASSIUM UPTAKE PROTEIN TRKG-RELATED"/>
    <property type="match status" value="1"/>
</dbReference>
<gene>
    <name evidence="9" type="ORF">G1H11_24075</name>
</gene>
<dbReference type="Proteomes" id="UP000469185">
    <property type="component" value="Unassembled WGS sequence"/>
</dbReference>
<feature type="transmembrane region" description="Helical" evidence="8">
    <location>
        <begin position="447"/>
        <end position="468"/>
    </location>
</feature>
<feature type="transmembrane region" description="Helical" evidence="8">
    <location>
        <begin position="337"/>
        <end position="368"/>
    </location>
</feature>
<dbReference type="GO" id="GO:0005886">
    <property type="term" value="C:plasma membrane"/>
    <property type="evidence" value="ECO:0007669"/>
    <property type="project" value="UniProtKB-SubCell"/>
</dbReference>
<evidence type="ECO:0000256" key="4">
    <source>
        <dbReference type="ARBA" id="ARBA00022692"/>
    </source>
</evidence>
<evidence type="ECO:0000256" key="7">
    <source>
        <dbReference type="ARBA" id="ARBA00023136"/>
    </source>
</evidence>
<dbReference type="EMBL" id="JAAGOB010000019">
    <property type="protein sequence ID" value="NED98382.1"/>
    <property type="molecule type" value="Genomic_DNA"/>
</dbReference>
<keyword evidence="7 8" id="KW-0472">Membrane</keyword>